<reference evidence="1 2" key="1">
    <citation type="submission" date="2016-10" db="EMBL/GenBank/DDBJ databases">
        <authorList>
            <person name="de Groot N.N."/>
        </authorList>
    </citation>
    <scope>NUCLEOTIDE SEQUENCE [LARGE SCALE GENOMIC DNA]</scope>
    <source>
        <strain evidence="1 2">DSM 12271</strain>
    </source>
</reference>
<keyword evidence="2" id="KW-1185">Reference proteome</keyword>
<dbReference type="PANTHER" id="PTHR35276">
    <property type="entry name" value="S-ADENOSYL-L-METHIONINE-DEPENDENT METHYLTRANSFERASES SUPERFAMILY PROTEIN"/>
    <property type="match status" value="1"/>
</dbReference>
<dbReference type="InterPro" id="IPR029063">
    <property type="entry name" value="SAM-dependent_MTases_sf"/>
</dbReference>
<dbReference type="Gene3D" id="3.40.50.150">
    <property type="entry name" value="Vaccinia Virus protein VP39"/>
    <property type="match status" value="1"/>
</dbReference>
<dbReference type="PANTHER" id="PTHR35276:SF1">
    <property type="entry name" value="TRNA (MNM(5)S(2)U34)-METHYLTRANSFERASE, CHLOROPLASTIC"/>
    <property type="match status" value="1"/>
</dbReference>
<gene>
    <name evidence="1" type="ORF">SAMN04488528_1001152</name>
</gene>
<dbReference type="GO" id="GO:0008168">
    <property type="term" value="F:methyltransferase activity"/>
    <property type="evidence" value="ECO:0007669"/>
    <property type="project" value="UniProtKB-KW"/>
</dbReference>
<dbReference type="STRING" id="84698.SAMN04488528_1001152"/>
<name>A0A1I0V4G8_9CLOT</name>
<dbReference type="EMBL" id="FOKI01000001">
    <property type="protein sequence ID" value="SFA71215.1"/>
    <property type="molecule type" value="Genomic_DNA"/>
</dbReference>
<organism evidence="1 2">
    <name type="scientific">Clostridium frigidicarnis</name>
    <dbReference type="NCBI Taxonomy" id="84698"/>
    <lineage>
        <taxon>Bacteria</taxon>
        <taxon>Bacillati</taxon>
        <taxon>Bacillota</taxon>
        <taxon>Clostridia</taxon>
        <taxon>Eubacteriales</taxon>
        <taxon>Clostridiaceae</taxon>
        <taxon>Clostridium</taxon>
    </lineage>
</organism>
<dbReference type="SUPFAM" id="SSF53335">
    <property type="entry name" value="S-adenosyl-L-methionine-dependent methyltransferases"/>
    <property type="match status" value="1"/>
</dbReference>
<dbReference type="OrthoDB" id="9792989at2"/>
<evidence type="ECO:0000313" key="1">
    <source>
        <dbReference type="EMBL" id="SFA71215.1"/>
    </source>
</evidence>
<keyword evidence="1" id="KW-0808">Transferase</keyword>
<dbReference type="RefSeq" id="WP_090037761.1">
    <property type="nucleotide sequence ID" value="NZ_FOKI01000001.1"/>
</dbReference>
<accession>A0A1I0V4G8</accession>
<dbReference type="Pfam" id="PF06962">
    <property type="entry name" value="rRNA_methylase"/>
    <property type="match status" value="1"/>
</dbReference>
<proteinExistence type="predicted"/>
<dbReference type="InterPro" id="IPR010719">
    <property type="entry name" value="MnmM_MeTrfase"/>
</dbReference>
<protein>
    <submittedName>
        <fullName evidence="1">Putative rRNA methylase</fullName>
    </submittedName>
</protein>
<keyword evidence="1" id="KW-0489">Methyltransferase</keyword>
<dbReference type="Proteomes" id="UP000198619">
    <property type="component" value="Unassembled WGS sequence"/>
</dbReference>
<sequence>MYNYCGELCVINHYIIKTFLKNNNIALDCTLGNGHDTDFLKDNFKEIYSFDIQKCAVDAYKDKNYENVNVILDSHSNIDKYLNKNIDCAMYNLGFLPGGNKEITTLGETSLESIKKALELLNEGGLITIALYSGHDEGKKEKDLLYNFFETLPKNKYGVMEHKYMNRSENAPSLIVIEKKI</sequence>
<dbReference type="AlphaFoldDB" id="A0A1I0V4G8"/>
<evidence type="ECO:0000313" key="2">
    <source>
        <dbReference type="Proteomes" id="UP000198619"/>
    </source>
</evidence>
<dbReference type="GO" id="GO:0032259">
    <property type="term" value="P:methylation"/>
    <property type="evidence" value="ECO:0007669"/>
    <property type="project" value="UniProtKB-KW"/>
</dbReference>